<dbReference type="Proteomes" id="UP001239909">
    <property type="component" value="Unassembled WGS sequence"/>
</dbReference>
<dbReference type="CDD" id="cd02440">
    <property type="entry name" value="AdoMet_MTases"/>
    <property type="match status" value="1"/>
</dbReference>
<name>A0ABQ6LSB9_9RHOB</name>
<dbReference type="NCBIfam" id="TIGR01444">
    <property type="entry name" value="fkbM_fam"/>
    <property type="match status" value="1"/>
</dbReference>
<dbReference type="GO" id="GO:0032259">
    <property type="term" value="P:methylation"/>
    <property type="evidence" value="ECO:0007669"/>
    <property type="project" value="UniProtKB-KW"/>
</dbReference>
<dbReference type="EMBL" id="BSYI01000046">
    <property type="protein sequence ID" value="GMG84910.1"/>
    <property type="molecule type" value="Genomic_DNA"/>
</dbReference>
<organism evidence="2 3">
    <name type="scientific">Paralimibaculum aggregatum</name>
    <dbReference type="NCBI Taxonomy" id="3036245"/>
    <lineage>
        <taxon>Bacteria</taxon>
        <taxon>Pseudomonadati</taxon>
        <taxon>Pseudomonadota</taxon>
        <taxon>Alphaproteobacteria</taxon>
        <taxon>Rhodobacterales</taxon>
        <taxon>Paracoccaceae</taxon>
        <taxon>Paralimibaculum</taxon>
    </lineage>
</organism>
<dbReference type="GO" id="GO:0008168">
    <property type="term" value="F:methyltransferase activity"/>
    <property type="evidence" value="ECO:0007669"/>
    <property type="project" value="UniProtKB-KW"/>
</dbReference>
<reference evidence="2 3" key="1">
    <citation type="submission" date="2023-04" db="EMBL/GenBank/DDBJ databases">
        <title>Marinoamorphus aggregata gen. nov., sp. Nov., isolate from tissue of brittle star Ophioplocus japonicus.</title>
        <authorList>
            <person name="Kawano K."/>
            <person name="Sawayama S."/>
            <person name="Nakagawa S."/>
        </authorList>
    </citation>
    <scope>NUCLEOTIDE SEQUENCE [LARGE SCALE GENOMIC DNA]</scope>
    <source>
        <strain evidence="2 3">NKW23</strain>
    </source>
</reference>
<keyword evidence="2" id="KW-0489">Methyltransferase</keyword>
<dbReference type="RefSeq" id="WP_285674085.1">
    <property type="nucleotide sequence ID" value="NZ_BSYI01000046.1"/>
</dbReference>
<dbReference type="PANTHER" id="PTHR34203">
    <property type="entry name" value="METHYLTRANSFERASE, FKBM FAMILY PROTEIN"/>
    <property type="match status" value="1"/>
</dbReference>
<dbReference type="Gene3D" id="3.40.50.150">
    <property type="entry name" value="Vaccinia Virus protein VP39"/>
    <property type="match status" value="1"/>
</dbReference>
<dbReference type="SUPFAM" id="SSF53335">
    <property type="entry name" value="S-adenosyl-L-methionine-dependent methyltransferases"/>
    <property type="match status" value="1"/>
</dbReference>
<accession>A0ABQ6LSB9</accession>
<gene>
    <name evidence="2" type="ORF">LNKW23_41260</name>
</gene>
<dbReference type="InterPro" id="IPR052514">
    <property type="entry name" value="SAM-dependent_MTase"/>
</dbReference>
<dbReference type="Pfam" id="PF05050">
    <property type="entry name" value="Methyltransf_21"/>
    <property type="match status" value="1"/>
</dbReference>
<comment type="caution">
    <text evidence="2">The sequence shown here is derived from an EMBL/GenBank/DDBJ whole genome shotgun (WGS) entry which is preliminary data.</text>
</comment>
<dbReference type="InterPro" id="IPR006342">
    <property type="entry name" value="FkbM_mtfrase"/>
</dbReference>
<dbReference type="InterPro" id="IPR029063">
    <property type="entry name" value="SAM-dependent_MTases_sf"/>
</dbReference>
<keyword evidence="3" id="KW-1185">Reference proteome</keyword>
<evidence type="ECO:0000313" key="3">
    <source>
        <dbReference type="Proteomes" id="UP001239909"/>
    </source>
</evidence>
<feature type="domain" description="Methyltransferase FkbM" evidence="1">
    <location>
        <begin position="107"/>
        <end position="241"/>
    </location>
</feature>
<sequence length="296" mass="31074">MGGMTVDPPFGTHALPPWLERLRRFGGRLGRGAAARRATSAIRRLCQAGRPDPFDVEPFAGQRARLYPSDNLSEKRVFAAPQFWDWAERAALARAMAATDAPFHFVDAGANAGLYSLAVRSFGPARILAVEPAPAALSRLRTNLALSGAAEVTVAPVALSDRAGTAHIAAAGSNLGEAALGDAGTEVETLPLLDLLEAQGFGRVDALKIDIEGHEEPVLADFLARAPAALWPRLAILEARRGAETPALALMRAHGYVIVERTKMNAILGLAHAETGAAPAGTTQLQENTDGADGKA</sequence>
<keyword evidence="2" id="KW-0808">Transferase</keyword>
<proteinExistence type="predicted"/>
<protein>
    <submittedName>
        <fullName evidence="2">FkbM family methyltransferase</fullName>
    </submittedName>
</protein>
<evidence type="ECO:0000313" key="2">
    <source>
        <dbReference type="EMBL" id="GMG84910.1"/>
    </source>
</evidence>
<dbReference type="PANTHER" id="PTHR34203:SF15">
    <property type="entry name" value="SLL1173 PROTEIN"/>
    <property type="match status" value="1"/>
</dbReference>
<evidence type="ECO:0000259" key="1">
    <source>
        <dbReference type="Pfam" id="PF05050"/>
    </source>
</evidence>